<evidence type="ECO:0000313" key="2">
    <source>
        <dbReference type="EMBL" id="OLQ09566.1"/>
    </source>
</evidence>
<accession>A0A1Q9EQ55</accession>
<evidence type="ECO:0000256" key="1">
    <source>
        <dbReference type="ARBA" id="ARBA00022729"/>
    </source>
</evidence>
<dbReference type="InterPro" id="IPR028994">
    <property type="entry name" value="Integrin_alpha_N"/>
</dbReference>
<dbReference type="InterPro" id="IPR013517">
    <property type="entry name" value="FG-GAP"/>
</dbReference>
<evidence type="ECO:0000313" key="3">
    <source>
        <dbReference type="Proteomes" id="UP000186817"/>
    </source>
</evidence>
<dbReference type="AlphaFoldDB" id="A0A1Q9EQ55"/>
<dbReference type="Pfam" id="PF13517">
    <property type="entry name" value="FG-GAP_3"/>
    <property type="match status" value="1"/>
</dbReference>
<comment type="caution">
    <text evidence="2">The sequence shown here is derived from an EMBL/GenBank/DDBJ whole genome shotgun (WGS) entry which is preliminary data.</text>
</comment>
<dbReference type="SUPFAM" id="SSF69318">
    <property type="entry name" value="Integrin alpha N-terminal domain"/>
    <property type="match status" value="1"/>
</dbReference>
<name>A0A1Q9EQ55_SYMMI</name>
<protein>
    <submittedName>
        <fullName evidence="2">Uncharacterized protein</fullName>
    </submittedName>
</protein>
<organism evidence="2 3">
    <name type="scientific">Symbiodinium microadriaticum</name>
    <name type="common">Dinoflagellate</name>
    <name type="synonym">Zooxanthella microadriatica</name>
    <dbReference type="NCBI Taxonomy" id="2951"/>
    <lineage>
        <taxon>Eukaryota</taxon>
        <taxon>Sar</taxon>
        <taxon>Alveolata</taxon>
        <taxon>Dinophyceae</taxon>
        <taxon>Suessiales</taxon>
        <taxon>Symbiodiniaceae</taxon>
        <taxon>Symbiodinium</taxon>
    </lineage>
</organism>
<dbReference type="EMBL" id="LSRX01000094">
    <property type="protein sequence ID" value="OLQ09566.1"/>
    <property type="molecule type" value="Genomic_DNA"/>
</dbReference>
<sequence length="497" mass="56172">MPWILCVLLLVPAHGLVSGALPTADLKLKWPCSQWNESQRFCKRSAGSCVGKSFLFEHCSEHTLQLEELKMTQMFDWNGDGHLDLLLSSKPHFEFFWGTAGGGLAKVADRFNPFSFLNDLVLDMYTCPHANDWDGDFDLDLLVCSRLGSSGSYYSEFRLDFWERDPGGLGLKMSLVSSDFGIRLENEDSFLTCCPQLIDWDGDADLDLIVGLQGMHENKFFFLEGLGDLLFAPHNDSESPFRMIQKISGLSMPQAIHWDRDGRVDLVIHTPFEWLYVLDMAYLVDLDGNGDLDLVICDQRNQLKFWRQVPAPYLQAHVGEMNPFRNVQVGPSPFCVVDWDRDGRLDLVSIQSNSIVLWRASTEGFERRLLGKVDQDLTAISVQAVAWADDWALIVTDKLNSTDVLRLQYLAVRFLLDQGNSSFTVSTIILQPEVASEDVRLSMQMVMDILISIARRTLCSPSTAAMEQVMSGFQRLGAFLLHLRAACNWWTLSLEAM</sequence>
<dbReference type="PANTHER" id="PTHR44103">
    <property type="entry name" value="PROPROTEIN CONVERTASE P"/>
    <property type="match status" value="1"/>
</dbReference>
<dbReference type="PANTHER" id="PTHR44103:SF1">
    <property type="entry name" value="PROPROTEIN CONVERTASE P"/>
    <property type="match status" value="1"/>
</dbReference>
<reference evidence="2 3" key="1">
    <citation type="submission" date="2016-02" db="EMBL/GenBank/DDBJ databases">
        <title>Genome analysis of coral dinoflagellate symbionts highlights evolutionary adaptations to a symbiotic lifestyle.</title>
        <authorList>
            <person name="Aranda M."/>
            <person name="Li Y."/>
            <person name="Liew Y.J."/>
            <person name="Baumgarten S."/>
            <person name="Simakov O."/>
            <person name="Wilson M."/>
            <person name="Piel J."/>
            <person name="Ashoor H."/>
            <person name="Bougouffa S."/>
            <person name="Bajic V.B."/>
            <person name="Ryu T."/>
            <person name="Ravasi T."/>
            <person name="Bayer T."/>
            <person name="Micklem G."/>
            <person name="Kim H."/>
            <person name="Bhak J."/>
            <person name="Lajeunesse T.C."/>
            <person name="Voolstra C.R."/>
        </authorList>
    </citation>
    <scope>NUCLEOTIDE SEQUENCE [LARGE SCALE GENOMIC DNA]</scope>
    <source>
        <strain evidence="2 3">CCMP2467</strain>
    </source>
</reference>
<gene>
    <name evidence="2" type="ORF">AK812_SmicGene6779</name>
</gene>
<dbReference type="Proteomes" id="UP000186817">
    <property type="component" value="Unassembled WGS sequence"/>
</dbReference>
<keyword evidence="3" id="KW-1185">Reference proteome</keyword>
<keyword evidence="1" id="KW-0732">Signal</keyword>
<dbReference type="OrthoDB" id="10272501at2759"/>
<proteinExistence type="predicted"/>